<dbReference type="EMBL" id="DF237393">
    <property type="protein sequence ID" value="GAQ88603.1"/>
    <property type="molecule type" value="Genomic_DNA"/>
</dbReference>
<accession>A0A1Y1IDD4</accession>
<dbReference type="AlphaFoldDB" id="A0A1Y1IDD4"/>
<gene>
    <name evidence="1" type="ORF">KFL_004440010</name>
</gene>
<dbReference type="Proteomes" id="UP000054558">
    <property type="component" value="Unassembled WGS sequence"/>
</dbReference>
<reference evidence="1 2" key="1">
    <citation type="journal article" date="2014" name="Nat. Commun.">
        <title>Klebsormidium flaccidum genome reveals primary factors for plant terrestrial adaptation.</title>
        <authorList>
            <person name="Hori K."/>
            <person name="Maruyama F."/>
            <person name="Fujisawa T."/>
            <person name="Togashi T."/>
            <person name="Yamamoto N."/>
            <person name="Seo M."/>
            <person name="Sato S."/>
            <person name="Yamada T."/>
            <person name="Mori H."/>
            <person name="Tajima N."/>
            <person name="Moriyama T."/>
            <person name="Ikeuchi M."/>
            <person name="Watanabe M."/>
            <person name="Wada H."/>
            <person name="Kobayashi K."/>
            <person name="Saito M."/>
            <person name="Masuda T."/>
            <person name="Sasaki-Sekimoto Y."/>
            <person name="Mashiguchi K."/>
            <person name="Awai K."/>
            <person name="Shimojima M."/>
            <person name="Masuda S."/>
            <person name="Iwai M."/>
            <person name="Nobusawa T."/>
            <person name="Narise T."/>
            <person name="Kondo S."/>
            <person name="Saito H."/>
            <person name="Sato R."/>
            <person name="Murakawa M."/>
            <person name="Ihara Y."/>
            <person name="Oshima-Yamada Y."/>
            <person name="Ohtaka K."/>
            <person name="Satoh M."/>
            <person name="Sonobe K."/>
            <person name="Ishii M."/>
            <person name="Ohtani R."/>
            <person name="Kanamori-Sato M."/>
            <person name="Honoki R."/>
            <person name="Miyazaki D."/>
            <person name="Mochizuki H."/>
            <person name="Umetsu J."/>
            <person name="Higashi K."/>
            <person name="Shibata D."/>
            <person name="Kamiya Y."/>
            <person name="Sato N."/>
            <person name="Nakamura Y."/>
            <person name="Tabata S."/>
            <person name="Ida S."/>
            <person name="Kurokawa K."/>
            <person name="Ohta H."/>
        </authorList>
    </citation>
    <scope>NUCLEOTIDE SEQUENCE [LARGE SCALE GENOMIC DNA]</scope>
    <source>
        <strain evidence="1 2">NIES-2285</strain>
    </source>
</reference>
<evidence type="ECO:0000313" key="2">
    <source>
        <dbReference type="Proteomes" id="UP000054558"/>
    </source>
</evidence>
<sequence length="88" mass="10098">GRQNLYSCLTKDAFERIAAQIVRGPQPAEEFNTLDDLKDCFMFQTEPDAEALERNDFSLGFLLRHDEKGRNNTMISGMLRPKEAATRF</sequence>
<organism evidence="1 2">
    <name type="scientific">Klebsormidium nitens</name>
    <name type="common">Green alga</name>
    <name type="synonym">Ulothrix nitens</name>
    <dbReference type="NCBI Taxonomy" id="105231"/>
    <lineage>
        <taxon>Eukaryota</taxon>
        <taxon>Viridiplantae</taxon>
        <taxon>Streptophyta</taxon>
        <taxon>Klebsormidiophyceae</taxon>
        <taxon>Klebsormidiales</taxon>
        <taxon>Klebsormidiaceae</taxon>
        <taxon>Klebsormidium</taxon>
    </lineage>
</organism>
<feature type="non-terminal residue" evidence="1">
    <location>
        <position position="1"/>
    </location>
</feature>
<proteinExistence type="predicted"/>
<protein>
    <submittedName>
        <fullName evidence="1">Uncharacterized protein</fullName>
    </submittedName>
</protein>
<keyword evidence="2" id="KW-1185">Reference proteome</keyword>
<name>A0A1Y1IDD4_KLENI</name>
<evidence type="ECO:0000313" key="1">
    <source>
        <dbReference type="EMBL" id="GAQ88603.1"/>
    </source>
</evidence>
<dbReference type="OMA" id="MFQTEPD"/>